<evidence type="ECO:0000313" key="2">
    <source>
        <dbReference type="EMBL" id="MFC6953263.1"/>
    </source>
</evidence>
<sequence>MDGNDSVEDRHAAALLGDSQYERIKLQRYSLFKLSLPRTLALQGLILAALALVLPLALSQPEPTRTLLGGDVLAAEPKFLFLGAYASAIELVGVLGVSYVAYRRLAADDVLSEREVHDLLAIEDAATHVSLVTGGAAVAVVHGFFLVGLAGDPLVGRFQTLVGRNPFEPGIIPVSVGGVAVAAAALAVLALGLSHLLRGRLAY</sequence>
<protein>
    <recommendedName>
        <fullName evidence="4">DUF2975 domain-containing protein</fullName>
    </recommendedName>
</protein>
<dbReference type="Proteomes" id="UP001596395">
    <property type="component" value="Unassembled WGS sequence"/>
</dbReference>
<reference evidence="2 3" key="1">
    <citation type="journal article" date="2019" name="Int. J. Syst. Evol. Microbiol.">
        <title>The Global Catalogue of Microorganisms (GCM) 10K type strain sequencing project: providing services to taxonomists for standard genome sequencing and annotation.</title>
        <authorList>
            <consortium name="The Broad Institute Genomics Platform"/>
            <consortium name="The Broad Institute Genome Sequencing Center for Infectious Disease"/>
            <person name="Wu L."/>
            <person name="Ma J."/>
        </authorList>
    </citation>
    <scope>NUCLEOTIDE SEQUENCE [LARGE SCALE GENOMIC DNA]</scope>
    <source>
        <strain evidence="2 3">GX26</strain>
    </source>
</reference>
<comment type="caution">
    <text evidence="2">The sequence shown here is derived from an EMBL/GenBank/DDBJ whole genome shotgun (WGS) entry which is preliminary data.</text>
</comment>
<evidence type="ECO:0000313" key="3">
    <source>
        <dbReference type="Proteomes" id="UP001596395"/>
    </source>
</evidence>
<keyword evidence="1" id="KW-1133">Transmembrane helix</keyword>
<evidence type="ECO:0008006" key="4">
    <source>
        <dbReference type="Google" id="ProtNLM"/>
    </source>
</evidence>
<keyword evidence="1" id="KW-0472">Membrane</keyword>
<keyword evidence="3" id="KW-1185">Reference proteome</keyword>
<proteinExistence type="predicted"/>
<feature type="transmembrane region" description="Helical" evidence="1">
    <location>
        <begin position="129"/>
        <end position="151"/>
    </location>
</feature>
<feature type="transmembrane region" description="Helical" evidence="1">
    <location>
        <begin position="40"/>
        <end position="59"/>
    </location>
</feature>
<accession>A0ABD5VFI9</accession>
<feature type="transmembrane region" description="Helical" evidence="1">
    <location>
        <begin position="171"/>
        <end position="193"/>
    </location>
</feature>
<dbReference type="EMBL" id="JBHSXN010000002">
    <property type="protein sequence ID" value="MFC6953263.1"/>
    <property type="molecule type" value="Genomic_DNA"/>
</dbReference>
<gene>
    <name evidence="2" type="ORF">ACFQGB_10345</name>
</gene>
<feature type="transmembrane region" description="Helical" evidence="1">
    <location>
        <begin position="79"/>
        <end position="102"/>
    </location>
</feature>
<keyword evidence="1" id="KW-0812">Transmembrane</keyword>
<organism evidence="2 3">
    <name type="scientific">Halorubellus litoreus</name>
    <dbReference type="NCBI Taxonomy" id="755308"/>
    <lineage>
        <taxon>Archaea</taxon>
        <taxon>Methanobacteriati</taxon>
        <taxon>Methanobacteriota</taxon>
        <taxon>Stenosarchaea group</taxon>
        <taxon>Halobacteria</taxon>
        <taxon>Halobacteriales</taxon>
        <taxon>Halorubellaceae</taxon>
        <taxon>Halorubellus</taxon>
    </lineage>
</organism>
<evidence type="ECO:0000256" key="1">
    <source>
        <dbReference type="SAM" id="Phobius"/>
    </source>
</evidence>
<dbReference type="AlphaFoldDB" id="A0ABD5VFI9"/>
<name>A0ABD5VFI9_9EURY</name>
<dbReference type="RefSeq" id="WP_336350225.1">
    <property type="nucleotide sequence ID" value="NZ_JAZAQL010000002.1"/>
</dbReference>